<sequence length="135" mass="14592">MASRSAWGGWIVFAAIVLLMVGAMDVLQGFVAIFKDDYVVATRKGLAIVDVTAWGWSMVLWGALLVVAGLGLLNGAGWARWLSIIGVGVNAIQQVAFLANFPQAYPLWNILIVALNVLVLFALTVRWQGYKESVA</sequence>
<protein>
    <recommendedName>
        <fullName evidence="2">DUF7144 domain-containing protein</fullName>
    </recommendedName>
</protein>
<dbReference type="Pfam" id="PF23636">
    <property type="entry name" value="DUF7144"/>
    <property type="match status" value="1"/>
</dbReference>
<comment type="caution">
    <text evidence="3">The sequence shown here is derived from an EMBL/GenBank/DDBJ whole genome shotgun (WGS) entry which is preliminary data.</text>
</comment>
<dbReference type="InterPro" id="IPR055568">
    <property type="entry name" value="DUF7144"/>
</dbReference>
<evidence type="ECO:0000313" key="4">
    <source>
        <dbReference type="Proteomes" id="UP001149140"/>
    </source>
</evidence>
<keyword evidence="1" id="KW-1133">Transmembrane helix</keyword>
<evidence type="ECO:0000259" key="2">
    <source>
        <dbReference type="Pfam" id="PF23636"/>
    </source>
</evidence>
<evidence type="ECO:0000313" key="3">
    <source>
        <dbReference type="EMBL" id="MDA0167393.1"/>
    </source>
</evidence>
<keyword evidence="4" id="KW-1185">Reference proteome</keyword>
<feature type="transmembrane region" description="Helical" evidence="1">
    <location>
        <begin position="81"/>
        <end position="101"/>
    </location>
</feature>
<reference evidence="3" key="1">
    <citation type="submission" date="2022-10" db="EMBL/GenBank/DDBJ databases">
        <title>The WGS of Solirubrobacter ginsenosidimutans DSM 21036.</title>
        <authorList>
            <person name="Jiang Z."/>
        </authorList>
    </citation>
    <scope>NUCLEOTIDE SEQUENCE</scope>
    <source>
        <strain evidence="3">DSM 21036</strain>
    </source>
</reference>
<feature type="domain" description="DUF7144" evidence="2">
    <location>
        <begin position="10"/>
        <end position="127"/>
    </location>
</feature>
<keyword evidence="1" id="KW-0472">Membrane</keyword>
<gene>
    <name evidence="3" type="ORF">OM076_44450</name>
</gene>
<keyword evidence="1" id="KW-0812">Transmembrane</keyword>
<organism evidence="3 4">
    <name type="scientific">Solirubrobacter ginsenosidimutans</name>
    <dbReference type="NCBI Taxonomy" id="490573"/>
    <lineage>
        <taxon>Bacteria</taxon>
        <taxon>Bacillati</taxon>
        <taxon>Actinomycetota</taxon>
        <taxon>Thermoleophilia</taxon>
        <taxon>Solirubrobacterales</taxon>
        <taxon>Solirubrobacteraceae</taxon>
        <taxon>Solirubrobacter</taxon>
    </lineage>
</organism>
<dbReference type="EMBL" id="JAPDOD010000112">
    <property type="protein sequence ID" value="MDA0167393.1"/>
    <property type="molecule type" value="Genomic_DNA"/>
</dbReference>
<feature type="transmembrane region" description="Helical" evidence="1">
    <location>
        <begin position="54"/>
        <end position="74"/>
    </location>
</feature>
<accession>A0A9X3N9K6</accession>
<evidence type="ECO:0000256" key="1">
    <source>
        <dbReference type="SAM" id="Phobius"/>
    </source>
</evidence>
<feature type="transmembrane region" description="Helical" evidence="1">
    <location>
        <begin position="107"/>
        <end position="125"/>
    </location>
</feature>
<dbReference type="AlphaFoldDB" id="A0A9X3N9K6"/>
<dbReference type="RefSeq" id="WP_270046691.1">
    <property type="nucleotide sequence ID" value="NZ_JAPDOD010000112.1"/>
</dbReference>
<name>A0A9X3N9K6_9ACTN</name>
<feature type="transmembrane region" description="Helical" evidence="1">
    <location>
        <begin position="7"/>
        <end position="34"/>
    </location>
</feature>
<dbReference type="Proteomes" id="UP001149140">
    <property type="component" value="Unassembled WGS sequence"/>
</dbReference>
<proteinExistence type="predicted"/>